<dbReference type="Proteomes" id="UP001501116">
    <property type="component" value="Unassembled WGS sequence"/>
</dbReference>
<gene>
    <name evidence="1" type="ORF">GCM10009754_56980</name>
</gene>
<comment type="caution">
    <text evidence="1">The sequence shown here is derived from an EMBL/GenBank/DDBJ whole genome shotgun (WGS) entry which is preliminary data.</text>
</comment>
<reference evidence="1 2" key="1">
    <citation type="journal article" date="2019" name="Int. J. Syst. Evol. Microbiol.">
        <title>The Global Catalogue of Microorganisms (GCM) 10K type strain sequencing project: providing services to taxonomists for standard genome sequencing and annotation.</title>
        <authorList>
            <consortium name="The Broad Institute Genomics Platform"/>
            <consortium name="The Broad Institute Genome Sequencing Center for Infectious Disease"/>
            <person name="Wu L."/>
            <person name="Ma J."/>
        </authorList>
    </citation>
    <scope>NUCLEOTIDE SEQUENCE [LARGE SCALE GENOMIC DNA]</scope>
    <source>
        <strain evidence="1 2">JCM 14545</strain>
    </source>
</reference>
<evidence type="ECO:0000313" key="1">
    <source>
        <dbReference type="EMBL" id="GAA1974458.1"/>
    </source>
</evidence>
<sequence length="129" mass="14013">MAVGRLFDGVEVHDDAHQIVGSIVKMGIQNRFDDLADGDGLTRLLWHHEAGVPGVPPEVLVLRGMLWPARGWDESVKVLEAWAENLKLARVPEPGLLVFAGVWSDVAVQVFAEAPAGELARPGTWAGTW</sequence>
<name>A0ABN2RTD8_9PSEU</name>
<dbReference type="EMBL" id="BAAANN010000025">
    <property type="protein sequence ID" value="GAA1974458.1"/>
    <property type="molecule type" value="Genomic_DNA"/>
</dbReference>
<protein>
    <submittedName>
        <fullName evidence="1">Uncharacterized protein</fullName>
    </submittedName>
</protein>
<evidence type="ECO:0000313" key="2">
    <source>
        <dbReference type="Proteomes" id="UP001501116"/>
    </source>
</evidence>
<dbReference type="RefSeq" id="WP_344425469.1">
    <property type="nucleotide sequence ID" value="NZ_BAAANN010000025.1"/>
</dbReference>
<keyword evidence="2" id="KW-1185">Reference proteome</keyword>
<organism evidence="1 2">
    <name type="scientific">Amycolatopsis minnesotensis</name>
    <dbReference type="NCBI Taxonomy" id="337894"/>
    <lineage>
        <taxon>Bacteria</taxon>
        <taxon>Bacillati</taxon>
        <taxon>Actinomycetota</taxon>
        <taxon>Actinomycetes</taxon>
        <taxon>Pseudonocardiales</taxon>
        <taxon>Pseudonocardiaceae</taxon>
        <taxon>Amycolatopsis</taxon>
    </lineage>
</organism>
<proteinExistence type="predicted"/>
<accession>A0ABN2RTD8</accession>